<feature type="compositionally biased region" description="Basic and acidic residues" evidence="1">
    <location>
        <begin position="21"/>
        <end position="32"/>
    </location>
</feature>
<feature type="transmembrane region" description="Helical" evidence="2">
    <location>
        <begin position="136"/>
        <end position="153"/>
    </location>
</feature>
<feature type="transmembrane region" description="Helical" evidence="2">
    <location>
        <begin position="159"/>
        <end position="179"/>
    </location>
</feature>
<feature type="region of interest" description="Disordered" evidence="1">
    <location>
        <begin position="1"/>
        <end position="95"/>
    </location>
</feature>
<dbReference type="GeneID" id="20250409"/>
<dbReference type="KEGG" id="lgi:LOTGIDRAFT_237287"/>
<dbReference type="AlphaFoldDB" id="V4B325"/>
<sequence>MASAAERREARRQKILQNSENRMKVLLGEKTDTQNVRETLNSEAESENVTSAHESSLNRRLHEPDIVKPKELDEVSTASSAVPDGDIPRLLSSRKGSPTVKIQKLSPVPKEIHEPTVNVKKVPEAKPEELWKIFDLLRFGAMILLAVVVRWLLSYGFGLFYVKSIFIPFIATEIAIYAFQQINMQNIVLPQKGSLLSSALMLCGIKPDVIKLYNRVMSYISAISEDCAIYLFTFVLCNIVMALPEE</sequence>
<dbReference type="PANTHER" id="PTHR15026">
    <property type="entry name" value="CALCIUM-SIGNAL MODULATING CYCLOPHILIN LIGAND CAML"/>
    <property type="match status" value="1"/>
</dbReference>
<keyword evidence="2" id="KW-1133">Transmembrane helix</keyword>
<keyword evidence="2" id="KW-0472">Membrane</keyword>
<dbReference type="STRING" id="225164.V4B325"/>
<keyword evidence="4" id="KW-1185">Reference proteome</keyword>
<dbReference type="RefSeq" id="XP_009044676.1">
    <property type="nucleotide sequence ID" value="XM_009046428.1"/>
</dbReference>
<dbReference type="InterPro" id="IPR016719">
    <property type="entry name" value="CAMLG"/>
</dbReference>
<dbReference type="CTD" id="20250409"/>
<evidence type="ECO:0000313" key="4">
    <source>
        <dbReference type="Proteomes" id="UP000030746"/>
    </source>
</evidence>
<dbReference type="PANTHER" id="PTHR15026:SF0">
    <property type="entry name" value="GUIDED ENTRY OF TAIL-ANCHORED PROTEINS FACTOR CAMLG"/>
    <property type="match status" value="1"/>
</dbReference>
<reference evidence="3 4" key="1">
    <citation type="journal article" date="2013" name="Nature">
        <title>Insights into bilaterian evolution from three spiralian genomes.</title>
        <authorList>
            <person name="Simakov O."/>
            <person name="Marletaz F."/>
            <person name="Cho S.J."/>
            <person name="Edsinger-Gonzales E."/>
            <person name="Havlak P."/>
            <person name="Hellsten U."/>
            <person name="Kuo D.H."/>
            <person name="Larsson T."/>
            <person name="Lv J."/>
            <person name="Arendt D."/>
            <person name="Savage R."/>
            <person name="Osoegawa K."/>
            <person name="de Jong P."/>
            <person name="Grimwood J."/>
            <person name="Chapman J.A."/>
            <person name="Shapiro H."/>
            <person name="Aerts A."/>
            <person name="Otillar R.P."/>
            <person name="Terry A.Y."/>
            <person name="Boore J.L."/>
            <person name="Grigoriev I.V."/>
            <person name="Lindberg D.R."/>
            <person name="Seaver E.C."/>
            <person name="Weisblat D.A."/>
            <person name="Putnam N.H."/>
            <person name="Rokhsar D.S."/>
        </authorList>
    </citation>
    <scope>NUCLEOTIDE SEQUENCE [LARGE SCALE GENOMIC DNA]</scope>
</reference>
<feature type="transmembrane region" description="Helical" evidence="2">
    <location>
        <begin position="227"/>
        <end position="244"/>
    </location>
</feature>
<dbReference type="GO" id="GO:0043529">
    <property type="term" value="C:GET complex"/>
    <property type="evidence" value="ECO:0007669"/>
    <property type="project" value="TreeGrafter"/>
</dbReference>
<gene>
    <name evidence="3" type="ORF">LOTGIDRAFT_237287</name>
</gene>
<evidence type="ECO:0008006" key="5">
    <source>
        <dbReference type="Google" id="ProtNLM"/>
    </source>
</evidence>
<feature type="compositionally biased region" description="Polar residues" evidence="1">
    <location>
        <begin position="33"/>
        <end position="55"/>
    </location>
</feature>
<keyword evidence="2" id="KW-0812">Transmembrane</keyword>
<dbReference type="HOGENOM" id="CLU_957517_0_0_1"/>
<dbReference type="OrthoDB" id="9895378at2759"/>
<protein>
    <recommendedName>
        <fullName evidence="5">Calcium signal-modulating cyclophilin ligand</fullName>
    </recommendedName>
</protein>
<dbReference type="OMA" id="DFAWYMF"/>
<evidence type="ECO:0000256" key="1">
    <source>
        <dbReference type="SAM" id="MobiDB-lite"/>
    </source>
</evidence>
<feature type="compositionally biased region" description="Basic and acidic residues" evidence="1">
    <location>
        <begin position="56"/>
        <end position="73"/>
    </location>
</feature>
<dbReference type="Pfam" id="PF14963">
    <property type="entry name" value="Get2_like"/>
    <property type="match status" value="1"/>
</dbReference>
<dbReference type="GO" id="GO:0071816">
    <property type="term" value="P:tail-anchored membrane protein insertion into ER membrane"/>
    <property type="evidence" value="ECO:0007669"/>
    <property type="project" value="TreeGrafter"/>
</dbReference>
<dbReference type="EMBL" id="KB199676">
    <property type="protein sequence ID" value="ESP04633.1"/>
    <property type="molecule type" value="Genomic_DNA"/>
</dbReference>
<evidence type="ECO:0000256" key="2">
    <source>
        <dbReference type="SAM" id="Phobius"/>
    </source>
</evidence>
<name>V4B325_LOTGI</name>
<dbReference type="Proteomes" id="UP000030746">
    <property type="component" value="Unassembled WGS sequence"/>
</dbReference>
<organism evidence="3 4">
    <name type="scientific">Lottia gigantea</name>
    <name type="common">Giant owl limpet</name>
    <dbReference type="NCBI Taxonomy" id="225164"/>
    <lineage>
        <taxon>Eukaryota</taxon>
        <taxon>Metazoa</taxon>
        <taxon>Spiralia</taxon>
        <taxon>Lophotrochozoa</taxon>
        <taxon>Mollusca</taxon>
        <taxon>Gastropoda</taxon>
        <taxon>Patellogastropoda</taxon>
        <taxon>Lottioidea</taxon>
        <taxon>Lottiidae</taxon>
        <taxon>Lottia</taxon>
    </lineage>
</organism>
<proteinExistence type="predicted"/>
<accession>V4B325</accession>
<evidence type="ECO:0000313" key="3">
    <source>
        <dbReference type="EMBL" id="ESP04633.1"/>
    </source>
</evidence>